<organism evidence="2 3">
    <name type="scientific">Nonomuraea mangrovi</name>
    <dbReference type="NCBI Taxonomy" id="2316207"/>
    <lineage>
        <taxon>Bacteria</taxon>
        <taxon>Bacillati</taxon>
        <taxon>Actinomycetota</taxon>
        <taxon>Actinomycetes</taxon>
        <taxon>Streptosporangiales</taxon>
        <taxon>Streptosporangiaceae</taxon>
        <taxon>Nonomuraea</taxon>
    </lineage>
</organism>
<feature type="domain" description="3-keto-alpha-glucoside-1,2-lyase/3-keto-2-hydroxy-glucal hydratase" evidence="1">
    <location>
        <begin position="13"/>
        <end position="120"/>
    </location>
</feature>
<accession>A0ABW4TCF7</accession>
<evidence type="ECO:0000313" key="3">
    <source>
        <dbReference type="Proteomes" id="UP001597368"/>
    </source>
</evidence>
<dbReference type="InterPro" id="IPR010496">
    <property type="entry name" value="AL/BT2_dom"/>
</dbReference>
<proteinExistence type="predicted"/>
<protein>
    <submittedName>
        <fullName evidence="2">DUF1080 domain-containing protein</fullName>
    </submittedName>
</protein>
<evidence type="ECO:0000259" key="1">
    <source>
        <dbReference type="Pfam" id="PF06439"/>
    </source>
</evidence>
<keyword evidence="3" id="KW-1185">Reference proteome</keyword>
<dbReference type="EMBL" id="JBHUFV010000094">
    <property type="protein sequence ID" value="MFD1939665.1"/>
    <property type="molecule type" value="Genomic_DNA"/>
</dbReference>
<sequence>MTDPTSKGYENPAWVAAHFGFEAQINDLARPDGADKHRTGAIYGATDQSYTPVAARPPGKWNDYEIRVRGQDYTVLLNGQQATTFTDTDPGRGMPTTAEVPAYLGLQAHTGRVWFRRIRISVI</sequence>
<dbReference type="RefSeq" id="WP_379582230.1">
    <property type="nucleotide sequence ID" value="NZ_JBHUFV010000094.1"/>
</dbReference>
<name>A0ABW4TCF7_9ACTN</name>
<dbReference type="Proteomes" id="UP001597368">
    <property type="component" value="Unassembled WGS sequence"/>
</dbReference>
<comment type="caution">
    <text evidence="2">The sequence shown here is derived from an EMBL/GenBank/DDBJ whole genome shotgun (WGS) entry which is preliminary data.</text>
</comment>
<gene>
    <name evidence="2" type="ORF">ACFSKW_50230</name>
</gene>
<dbReference type="Pfam" id="PF06439">
    <property type="entry name" value="3keto-disac_hyd"/>
    <property type="match status" value="1"/>
</dbReference>
<reference evidence="3" key="1">
    <citation type="journal article" date="2019" name="Int. J. Syst. Evol. Microbiol.">
        <title>The Global Catalogue of Microorganisms (GCM) 10K type strain sequencing project: providing services to taxonomists for standard genome sequencing and annotation.</title>
        <authorList>
            <consortium name="The Broad Institute Genomics Platform"/>
            <consortium name="The Broad Institute Genome Sequencing Center for Infectious Disease"/>
            <person name="Wu L."/>
            <person name="Ma J."/>
        </authorList>
    </citation>
    <scope>NUCLEOTIDE SEQUENCE [LARGE SCALE GENOMIC DNA]</scope>
    <source>
        <strain evidence="3">ICMP 6774ER</strain>
    </source>
</reference>
<evidence type="ECO:0000313" key="2">
    <source>
        <dbReference type="EMBL" id="MFD1939665.1"/>
    </source>
</evidence>
<dbReference type="Gene3D" id="2.60.120.560">
    <property type="entry name" value="Exo-inulinase, domain 1"/>
    <property type="match status" value="1"/>
</dbReference>